<dbReference type="GO" id="GO:0005886">
    <property type="term" value="C:plasma membrane"/>
    <property type="evidence" value="ECO:0007669"/>
    <property type="project" value="UniProtKB-SubCell"/>
</dbReference>
<dbReference type="Gene3D" id="1.20.1640.10">
    <property type="entry name" value="Multidrug efflux transporter AcrB transmembrane domain"/>
    <property type="match status" value="2"/>
</dbReference>
<feature type="transmembrane region" description="Helical" evidence="8">
    <location>
        <begin position="902"/>
        <end position="923"/>
    </location>
</feature>
<feature type="transmembrane region" description="Helical" evidence="8">
    <location>
        <begin position="330"/>
        <end position="350"/>
    </location>
</feature>
<keyword evidence="3" id="KW-1003">Cell membrane</keyword>
<accession>I3CHW0</accession>
<proteinExistence type="predicted"/>
<name>I3CHW0_9GAMM</name>
<keyword evidence="10" id="KW-1185">Reference proteome</keyword>
<dbReference type="AlphaFoldDB" id="I3CHW0"/>
<evidence type="ECO:0000256" key="7">
    <source>
        <dbReference type="ARBA" id="ARBA00023136"/>
    </source>
</evidence>
<feature type="transmembrane region" description="Helical" evidence="8">
    <location>
        <begin position="460"/>
        <end position="479"/>
    </location>
</feature>
<dbReference type="HOGENOM" id="CLU_002755_1_2_6"/>
<evidence type="ECO:0000256" key="5">
    <source>
        <dbReference type="ARBA" id="ARBA00022692"/>
    </source>
</evidence>
<dbReference type="SUPFAM" id="SSF82866">
    <property type="entry name" value="Multidrug efflux transporter AcrB transmembrane domain"/>
    <property type="match status" value="2"/>
</dbReference>
<protein>
    <submittedName>
        <fullName evidence="9">Cation/multidrug efflux pump</fullName>
    </submittedName>
</protein>
<keyword evidence="2" id="KW-0813">Transport</keyword>
<dbReference type="SUPFAM" id="SSF82714">
    <property type="entry name" value="Multidrug efflux transporter AcrB TolC docking domain, DN and DC subdomains"/>
    <property type="match status" value="2"/>
</dbReference>
<evidence type="ECO:0000313" key="9">
    <source>
        <dbReference type="EMBL" id="EIJ43203.1"/>
    </source>
</evidence>
<gene>
    <name evidence="9" type="ORF">BegalDRAFT_2349</name>
</gene>
<keyword evidence="5 8" id="KW-0812">Transmembrane</keyword>
<dbReference type="Gene3D" id="3.30.70.1430">
    <property type="entry name" value="Multidrug efflux transporter AcrB pore domain"/>
    <property type="match status" value="2"/>
</dbReference>
<dbReference type="InterPro" id="IPR001036">
    <property type="entry name" value="Acrflvin-R"/>
</dbReference>
<evidence type="ECO:0000256" key="6">
    <source>
        <dbReference type="ARBA" id="ARBA00022989"/>
    </source>
</evidence>
<dbReference type="Gene3D" id="3.30.2090.10">
    <property type="entry name" value="Multidrug efflux transporter AcrB TolC docking domain, DN and DC subdomains"/>
    <property type="match status" value="2"/>
</dbReference>
<keyword evidence="7 8" id="KW-0472">Membrane</keyword>
<dbReference type="PRINTS" id="PR00702">
    <property type="entry name" value="ACRIFLAVINRP"/>
</dbReference>
<dbReference type="GO" id="GO:0042910">
    <property type="term" value="F:xenobiotic transmembrane transporter activity"/>
    <property type="evidence" value="ECO:0007669"/>
    <property type="project" value="TreeGrafter"/>
</dbReference>
<feature type="transmembrane region" description="Helical" evidence="8">
    <location>
        <begin position="428"/>
        <end position="448"/>
    </location>
</feature>
<dbReference type="Pfam" id="PF00873">
    <property type="entry name" value="ACR_tran"/>
    <property type="match status" value="1"/>
</dbReference>
<feature type="transmembrane region" description="Helical" evidence="8">
    <location>
        <begin position="876"/>
        <end position="896"/>
    </location>
</feature>
<reference evidence="9 10" key="1">
    <citation type="submission" date="2011-11" db="EMBL/GenBank/DDBJ databases">
        <title>Improved High-Quality Draft sequence of Beggiatoa alba B18lD.</title>
        <authorList>
            <consortium name="US DOE Joint Genome Institute"/>
            <person name="Lucas S."/>
            <person name="Han J."/>
            <person name="Lapidus A."/>
            <person name="Cheng J.-F."/>
            <person name="Goodwin L."/>
            <person name="Pitluck S."/>
            <person name="Peters L."/>
            <person name="Mikhailova N."/>
            <person name="Held B."/>
            <person name="Detter J.C."/>
            <person name="Han C."/>
            <person name="Tapia R."/>
            <person name="Land M."/>
            <person name="Hauser L."/>
            <person name="Kyrpides N."/>
            <person name="Ivanova N."/>
            <person name="Pagani I."/>
            <person name="Samuel K."/>
            <person name="Teske A."/>
            <person name="Mueller J."/>
            <person name="Woyke T."/>
        </authorList>
    </citation>
    <scope>NUCLEOTIDE SEQUENCE [LARGE SCALE GENOMIC DNA]</scope>
    <source>
        <strain evidence="9 10">B18LD</strain>
    </source>
</reference>
<sequence>MVLSEMSIRRPVLATVMSLMIILVGALSFTRLSVREYPNIDAPVVSVRTVYTGASAEIMESQVTQPIEDALAGIEGIKKIKSISREQVSEITIEFVLTRDADNAANDVRDRVARARSELPDESDEPVVSKVEADAQAVVWIAFSSDKHSSLELSDYADRFIIPRLQVLEGVASVIIGGERRYAMRIWLDRDRLAAYKLTPQDVESALRLQNIEIPSGRIESTQREFTVLTQTDLKTPQEFNDLIIKEVNGYPIRLSDVGKAEVGPEDERRIVRVNGQSAVGLGVVKQSTANTLSVAQAVRAELPRVSVLDGMKLEVVFDTSIFIEASIDAVYRTMTEAFILVVLVIFAFLRSFRVTFIPFVTIPVSLIGAFIFLDVLGFSINILTLLGLVLAIGIVVDDAIVMLENIHRHVELGKPPLQAAVAGSREIGFAVISMTVTLAAVFVPLTFMTGNTGRLFTEFALTVSAAVVVSGFVALTLTPMMCSKMFKSHEHHGFLFNITEKFFVAMNDGYRFVLKGVLKVWWLMLVVFAVTIYGAIWIYPQIKQELAPTEDRSILIGVLSAPEGATLEYTDKYARQIEKIYEKVPEIRKFFVVVAPGLQNPNPVNNALSFVSLIPWGERTRSQQAIAAEVMPKMLSLPGVLAFALNPPSLGQSFRNPPVQFIIQGDSYEQLQTMSDNMLAKIRAYPGMTNVDTDLKLNKPQLVVSIDRDKVAAVGVEVEEVGRTLETLLGGRQVTRFKREGKQYDVIVQLSQEDRTKPADLSSIFVRNKNGQLIQLSNLVTVTEAVAPKELNRFDRLRAVLISANVAPGYSLKQALDFLDQTAKETLDATAKTGLDGQSREFKESGETLVMTFILALIFIYLVLAAQFESFISPFIIMLTVPLAMTGALFALFYTNGTLNVYSQIGLVMLIGLITRHGILIVEFANQLQEQGKLLKEAVVEAAVLRLRPILMTSLSMILGTLPLAISVGAGAESRQQIGWVILGGLILGTFLTLFIIPVAYTLLAKRYNPDKEYSHKHGHKNATYAPHSIVETGGYGNVERH</sequence>
<keyword evidence="4" id="KW-0997">Cell inner membrane</keyword>
<dbReference type="Proteomes" id="UP000005744">
    <property type="component" value="Unassembled WGS sequence"/>
</dbReference>
<dbReference type="FunFam" id="1.20.1640.10:FF:000001">
    <property type="entry name" value="Efflux pump membrane transporter"/>
    <property type="match status" value="1"/>
</dbReference>
<evidence type="ECO:0000256" key="1">
    <source>
        <dbReference type="ARBA" id="ARBA00004429"/>
    </source>
</evidence>
<dbReference type="Gene3D" id="3.30.70.1320">
    <property type="entry name" value="Multidrug efflux transporter AcrB pore domain like"/>
    <property type="match status" value="1"/>
</dbReference>
<evidence type="ECO:0000256" key="2">
    <source>
        <dbReference type="ARBA" id="ARBA00022448"/>
    </source>
</evidence>
<dbReference type="OrthoDB" id="5613295at2"/>
<feature type="transmembrane region" description="Helical" evidence="8">
    <location>
        <begin position="383"/>
        <end position="407"/>
    </location>
</feature>
<feature type="transmembrane region" description="Helical" evidence="8">
    <location>
        <begin position="979"/>
        <end position="1005"/>
    </location>
</feature>
<evidence type="ECO:0000256" key="3">
    <source>
        <dbReference type="ARBA" id="ARBA00022475"/>
    </source>
</evidence>
<evidence type="ECO:0000313" key="10">
    <source>
        <dbReference type="Proteomes" id="UP000005744"/>
    </source>
</evidence>
<dbReference type="PANTHER" id="PTHR32063">
    <property type="match status" value="1"/>
</dbReference>
<feature type="transmembrane region" description="Helical" evidence="8">
    <location>
        <begin position="944"/>
        <end position="967"/>
    </location>
</feature>
<feature type="transmembrane region" description="Helical" evidence="8">
    <location>
        <begin position="850"/>
        <end position="869"/>
    </location>
</feature>
<feature type="transmembrane region" description="Helical" evidence="8">
    <location>
        <begin position="357"/>
        <end position="377"/>
    </location>
</feature>
<feature type="transmembrane region" description="Helical" evidence="8">
    <location>
        <begin position="12"/>
        <end position="30"/>
    </location>
</feature>
<evidence type="ECO:0000256" key="8">
    <source>
        <dbReference type="SAM" id="Phobius"/>
    </source>
</evidence>
<dbReference type="EMBL" id="JH600070">
    <property type="protein sequence ID" value="EIJ43203.1"/>
    <property type="molecule type" value="Genomic_DNA"/>
</dbReference>
<comment type="subcellular location">
    <subcellularLocation>
        <location evidence="1">Cell inner membrane</location>
        <topology evidence="1">Multi-pass membrane protein</topology>
    </subcellularLocation>
</comment>
<organism evidence="9 10">
    <name type="scientific">Beggiatoa alba B18LD</name>
    <dbReference type="NCBI Taxonomy" id="395493"/>
    <lineage>
        <taxon>Bacteria</taxon>
        <taxon>Pseudomonadati</taxon>
        <taxon>Pseudomonadota</taxon>
        <taxon>Gammaproteobacteria</taxon>
        <taxon>Thiotrichales</taxon>
        <taxon>Thiotrichaceae</taxon>
        <taxon>Beggiatoa</taxon>
    </lineage>
</organism>
<dbReference type="InterPro" id="IPR027463">
    <property type="entry name" value="AcrB_DN_DC_subdom"/>
</dbReference>
<dbReference type="eggNOG" id="COG0841">
    <property type="taxonomic scope" value="Bacteria"/>
</dbReference>
<keyword evidence="6 8" id="KW-1133">Transmembrane helix</keyword>
<dbReference type="SUPFAM" id="SSF82693">
    <property type="entry name" value="Multidrug efflux transporter AcrB pore domain, PN1, PN2, PC1 and PC2 subdomains"/>
    <property type="match status" value="3"/>
</dbReference>
<evidence type="ECO:0000256" key="4">
    <source>
        <dbReference type="ARBA" id="ARBA00022519"/>
    </source>
</evidence>
<dbReference type="Gene3D" id="3.30.70.1440">
    <property type="entry name" value="Multidrug efflux transporter AcrB pore domain"/>
    <property type="match status" value="1"/>
</dbReference>
<feature type="transmembrane region" description="Helical" evidence="8">
    <location>
        <begin position="521"/>
        <end position="540"/>
    </location>
</feature>
<dbReference type="STRING" id="395493.BegalDRAFT_2349"/>
<dbReference type="RefSeq" id="WP_002690184.1">
    <property type="nucleotide sequence ID" value="NZ_JH600070.1"/>
</dbReference>
<dbReference type="PANTHER" id="PTHR32063:SF28">
    <property type="entry name" value="BLR2861 PROTEIN"/>
    <property type="match status" value="1"/>
</dbReference>